<accession>A0A917DYQ1</accession>
<comment type="caution">
    <text evidence="1">The sequence shown here is derived from an EMBL/GenBank/DDBJ whole genome shotgun (WGS) entry which is preliminary data.</text>
</comment>
<reference evidence="1" key="1">
    <citation type="journal article" date="2014" name="Int. J. Syst. Evol. Microbiol.">
        <title>Complete genome sequence of Corynebacterium casei LMG S-19264T (=DSM 44701T), isolated from a smear-ripened cheese.</title>
        <authorList>
            <consortium name="US DOE Joint Genome Institute (JGI-PGF)"/>
            <person name="Walter F."/>
            <person name="Albersmeier A."/>
            <person name="Kalinowski J."/>
            <person name="Ruckert C."/>
        </authorList>
    </citation>
    <scope>NUCLEOTIDE SEQUENCE</scope>
    <source>
        <strain evidence="1">CGMCC 1.15360</strain>
    </source>
</reference>
<dbReference type="Pfam" id="PF07366">
    <property type="entry name" value="SnoaL"/>
    <property type="match status" value="1"/>
</dbReference>
<name>A0A917DYQ1_9SPHN</name>
<organism evidence="1 2">
    <name type="scientific">Croceicoccus mobilis</name>
    <dbReference type="NCBI Taxonomy" id="1703339"/>
    <lineage>
        <taxon>Bacteria</taxon>
        <taxon>Pseudomonadati</taxon>
        <taxon>Pseudomonadota</taxon>
        <taxon>Alphaproteobacteria</taxon>
        <taxon>Sphingomonadales</taxon>
        <taxon>Erythrobacteraceae</taxon>
        <taxon>Croceicoccus</taxon>
    </lineage>
</organism>
<dbReference type="OrthoDB" id="129343at2"/>
<reference evidence="1" key="2">
    <citation type="submission" date="2020-09" db="EMBL/GenBank/DDBJ databases">
        <authorList>
            <person name="Sun Q."/>
            <person name="Zhou Y."/>
        </authorList>
    </citation>
    <scope>NUCLEOTIDE SEQUENCE</scope>
    <source>
        <strain evidence="1">CGMCC 1.15360</strain>
    </source>
</reference>
<keyword evidence="2" id="KW-1185">Reference proteome</keyword>
<dbReference type="InterPro" id="IPR009959">
    <property type="entry name" value="Cyclase_SnoaL-like"/>
</dbReference>
<gene>
    <name evidence="1" type="ORF">GCM10010990_34170</name>
</gene>
<sequence>MNLAWEQDWLEQFDNRLDRLMENYPDTFEYEDINFGVRIINDRNRLRRWFAAFENADPDASVHRFRATRYHGDERGGTLEWEWEIEHRTDFLGLPAAGHRTCIAGLTIHAFDKGLIVLERSLWDAGAMMRQLGLQAPAEADFQ</sequence>
<dbReference type="EMBL" id="BMIP01000010">
    <property type="protein sequence ID" value="GGD81383.1"/>
    <property type="molecule type" value="Genomic_DNA"/>
</dbReference>
<dbReference type="InterPro" id="IPR032710">
    <property type="entry name" value="NTF2-like_dom_sf"/>
</dbReference>
<evidence type="ECO:0000313" key="1">
    <source>
        <dbReference type="EMBL" id="GGD81383.1"/>
    </source>
</evidence>
<dbReference type="GO" id="GO:0030638">
    <property type="term" value="P:polyketide metabolic process"/>
    <property type="evidence" value="ECO:0007669"/>
    <property type="project" value="InterPro"/>
</dbReference>
<evidence type="ECO:0008006" key="3">
    <source>
        <dbReference type="Google" id="ProtNLM"/>
    </source>
</evidence>
<protein>
    <recommendedName>
        <fullName evidence="3">SnoaL-like domain-containing protein</fullName>
    </recommendedName>
</protein>
<dbReference type="RefSeq" id="WP_066774890.1">
    <property type="nucleotide sequence ID" value="NZ_BMIP01000010.1"/>
</dbReference>
<dbReference type="Proteomes" id="UP000612349">
    <property type="component" value="Unassembled WGS sequence"/>
</dbReference>
<dbReference type="Gene3D" id="3.10.450.50">
    <property type="match status" value="1"/>
</dbReference>
<proteinExistence type="predicted"/>
<dbReference type="AlphaFoldDB" id="A0A917DYQ1"/>
<dbReference type="SUPFAM" id="SSF54427">
    <property type="entry name" value="NTF2-like"/>
    <property type="match status" value="1"/>
</dbReference>
<evidence type="ECO:0000313" key="2">
    <source>
        <dbReference type="Proteomes" id="UP000612349"/>
    </source>
</evidence>